<keyword evidence="2" id="KW-0597">Phosphoprotein</keyword>
<evidence type="ECO:0000256" key="6">
    <source>
        <dbReference type="ARBA" id="ARBA00038631"/>
    </source>
</evidence>
<dbReference type="AlphaFoldDB" id="V9LB10"/>
<dbReference type="Pfam" id="PF02251">
    <property type="entry name" value="PA28_N"/>
    <property type="match status" value="1"/>
</dbReference>
<reference evidence="12" key="1">
    <citation type="journal article" date="2014" name="Nature">
        <title>Elephant shark genome provides unique insights into gnathostome evolution.</title>
        <authorList>
            <consortium name="International Elephant Shark Genome Sequencing Consortium"/>
            <person name="Venkatesh B."/>
            <person name="Lee A.P."/>
            <person name="Ravi V."/>
            <person name="Maurya A.K."/>
            <person name="Lian M.M."/>
            <person name="Swann J.B."/>
            <person name="Ohta Y."/>
            <person name="Flajnik M.F."/>
            <person name="Sutoh Y."/>
            <person name="Kasahara M."/>
            <person name="Hoon S."/>
            <person name="Gangu V."/>
            <person name="Roy S.W."/>
            <person name="Irimia M."/>
            <person name="Korzh V."/>
            <person name="Kondrychyn I."/>
            <person name="Lim Z.W."/>
            <person name="Tay B.H."/>
            <person name="Tohari S."/>
            <person name="Kong K.W."/>
            <person name="Ho S."/>
            <person name="Lorente-Galdos B."/>
            <person name="Quilez J."/>
            <person name="Marques-Bonet T."/>
            <person name="Raney B.J."/>
            <person name="Ingham P.W."/>
            <person name="Tay A."/>
            <person name="Hillier L.W."/>
            <person name="Minx P."/>
            <person name="Boehm T."/>
            <person name="Wilson R.K."/>
            <person name="Brenner S."/>
            <person name="Warren W.C."/>
        </authorList>
    </citation>
    <scope>NUCLEOTIDE SEQUENCE</scope>
    <source>
        <tissue evidence="12">Spleen</tissue>
    </source>
</reference>
<protein>
    <recommendedName>
        <fullName evidence="7">Proteasome activator complex subunit 2</fullName>
    </recommendedName>
    <alternativeName>
        <fullName evidence="8">Proteasome activator 28 subunit beta</fullName>
    </alternativeName>
</protein>
<comment type="subunit">
    <text evidence="6">Heterodimer of PSME1 and PSME2, which forms a hexameric ring.</text>
</comment>
<evidence type="ECO:0000256" key="9">
    <source>
        <dbReference type="SAM" id="MobiDB-lite"/>
    </source>
</evidence>
<proteinExistence type="evidence at transcript level"/>
<evidence type="ECO:0000259" key="10">
    <source>
        <dbReference type="Pfam" id="PF02251"/>
    </source>
</evidence>
<sequence>MSRHLKIKREYREKIEEFRGQILERADILISTTFPNKITELNKILKEESLNVLDLTLIHSPLVIPIPDPPKKEENGGKNDSDEGNETKKEKAPKCGFIASNEKILTLLNKLKPELRTLRENITLLTIWIQYLVPQIEDGNDFGVAIQEKVLERIAAVKTKVETYQTNINKYFSERGDAVGKASKDTHVMDYRQLVHEKDEAIYIEIRTMLMDIRGYYGELADIIVKNTEKITMPKGDVKPAMY</sequence>
<dbReference type="InterPro" id="IPR003185">
    <property type="entry name" value="Proteasome_activ_PA28_N"/>
</dbReference>
<feature type="compositionally biased region" description="Basic and acidic residues" evidence="9">
    <location>
        <begin position="69"/>
        <end position="92"/>
    </location>
</feature>
<dbReference type="InterPro" id="IPR003186">
    <property type="entry name" value="PA28_C"/>
</dbReference>
<feature type="domain" description="Proteasome activator PA28 C-terminal" evidence="11">
    <location>
        <begin position="98"/>
        <end position="237"/>
    </location>
</feature>
<dbReference type="GO" id="GO:2000045">
    <property type="term" value="P:regulation of G1/S transition of mitotic cell cycle"/>
    <property type="evidence" value="ECO:0007669"/>
    <property type="project" value="TreeGrafter"/>
</dbReference>
<dbReference type="InterPro" id="IPR036996">
    <property type="entry name" value="PA28_N_sf"/>
</dbReference>
<comment type="function">
    <text evidence="5">Implicated in immunoproteasome assembly and required for efficient antigen processing. The PA28 activator complex enhances the generation of class I binding peptides by altering the cleavage pattern of the proteasome.</text>
</comment>
<dbReference type="PANTHER" id="PTHR10660">
    <property type="entry name" value="PROTEASOME REGULATOR PA28"/>
    <property type="match status" value="1"/>
</dbReference>
<evidence type="ECO:0000256" key="7">
    <source>
        <dbReference type="ARBA" id="ARBA00039312"/>
    </source>
</evidence>
<dbReference type="FunFam" id="1.20.120.180:FF:000002">
    <property type="entry name" value="Proteasome activator complex subunit 1"/>
    <property type="match status" value="1"/>
</dbReference>
<dbReference type="Gene3D" id="1.20.120.180">
    <property type="entry name" value="Proteasome activator pa28, C-terminal domain"/>
    <property type="match status" value="1"/>
</dbReference>
<dbReference type="PANTHER" id="PTHR10660:SF6">
    <property type="entry name" value="PROTEASOME ACTIVATOR COMPLEX SUBUNIT 2"/>
    <property type="match status" value="1"/>
</dbReference>
<evidence type="ECO:0000256" key="2">
    <source>
        <dbReference type="ARBA" id="ARBA00022553"/>
    </source>
</evidence>
<organism evidence="12">
    <name type="scientific">Callorhinchus milii</name>
    <name type="common">Ghost shark</name>
    <dbReference type="NCBI Taxonomy" id="7868"/>
    <lineage>
        <taxon>Eukaryota</taxon>
        <taxon>Metazoa</taxon>
        <taxon>Chordata</taxon>
        <taxon>Craniata</taxon>
        <taxon>Vertebrata</taxon>
        <taxon>Chondrichthyes</taxon>
        <taxon>Holocephali</taxon>
        <taxon>Chimaeriformes</taxon>
        <taxon>Callorhinchidae</taxon>
        <taxon>Callorhinchus</taxon>
    </lineage>
</organism>
<evidence type="ECO:0000259" key="11">
    <source>
        <dbReference type="Pfam" id="PF02252"/>
    </source>
</evidence>
<feature type="domain" description="Proteasome activator PA28 N-terminal" evidence="10">
    <location>
        <begin position="10"/>
        <end position="69"/>
    </location>
</feature>
<dbReference type="EMBL" id="JW876766">
    <property type="protein sequence ID" value="AFP09283.1"/>
    <property type="molecule type" value="mRNA"/>
</dbReference>
<dbReference type="Pfam" id="PF02252">
    <property type="entry name" value="PA28_C"/>
    <property type="match status" value="1"/>
</dbReference>
<evidence type="ECO:0000256" key="5">
    <source>
        <dbReference type="ARBA" id="ARBA00037467"/>
    </source>
</evidence>
<dbReference type="GO" id="GO:0005737">
    <property type="term" value="C:cytoplasm"/>
    <property type="evidence" value="ECO:0007669"/>
    <property type="project" value="TreeGrafter"/>
</dbReference>
<dbReference type="Gene3D" id="1.20.5.120">
    <property type="entry name" value="Proteasome activator pa28, N-terminal domain"/>
    <property type="match status" value="1"/>
</dbReference>
<dbReference type="GO" id="GO:0061136">
    <property type="term" value="P:regulation of proteasomal protein catabolic process"/>
    <property type="evidence" value="ECO:0007669"/>
    <property type="project" value="TreeGrafter"/>
</dbReference>
<name>V9LB10_CALMI</name>
<keyword evidence="3 12" id="KW-0647">Proteasome</keyword>
<comment type="similarity">
    <text evidence="1">Belongs to the PA28 family.</text>
</comment>
<evidence type="ECO:0000256" key="3">
    <source>
        <dbReference type="ARBA" id="ARBA00022942"/>
    </source>
</evidence>
<evidence type="ECO:0000313" key="12">
    <source>
        <dbReference type="EMBL" id="AFP09283.1"/>
    </source>
</evidence>
<evidence type="ECO:0000256" key="8">
    <source>
        <dbReference type="ARBA" id="ARBA00041908"/>
    </source>
</evidence>
<dbReference type="InterPro" id="IPR036252">
    <property type="entry name" value="Proteasome_activ_sf"/>
</dbReference>
<dbReference type="GO" id="GO:0005654">
    <property type="term" value="C:nucleoplasm"/>
    <property type="evidence" value="ECO:0007669"/>
    <property type="project" value="TreeGrafter"/>
</dbReference>
<feature type="region of interest" description="Disordered" evidence="9">
    <location>
        <begin position="66"/>
        <end position="92"/>
    </location>
</feature>
<dbReference type="GO" id="GO:0008537">
    <property type="term" value="C:proteasome activator complex"/>
    <property type="evidence" value="ECO:0007669"/>
    <property type="project" value="InterPro"/>
</dbReference>
<dbReference type="InterPro" id="IPR036997">
    <property type="entry name" value="PA28_C_sf"/>
</dbReference>
<dbReference type="SUPFAM" id="SSF47216">
    <property type="entry name" value="Proteasome activator"/>
    <property type="match status" value="1"/>
</dbReference>
<dbReference type="InterPro" id="IPR009077">
    <property type="entry name" value="Proteasome_activ_PA28"/>
</dbReference>
<evidence type="ECO:0000256" key="4">
    <source>
        <dbReference type="ARBA" id="ARBA00022990"/>
    </source>
</evidence>
<keyword evidence="4" id="KW-0007">Acetylation</keyword>
<evidence type="ECO:0000256" key="1">
    <source>
        <dbReference type="ARBA" id="ARBA00005883"/>
    </source>
</evidence>
<dbReference type="GO" id="GO:0061133">
    <property type="term" value="F:endopeptidase activator activity"/>
    <property type="evidence" value="ECO:0007669"/>
    <property type="project" value="TreeGrafter"/>
</dbReference>
<accession>V9LB10</accession>